<sequence>MSPFPLVLPLRNTHRLVRSSAFGVHGSPPYTLINADAAGRTGNWVPEPHDVEIHDVREHEAAFTLDTAGFQFFVGAPDHTSFTDDADIRAKYYPESIALLKLLTGAHRVVPFDHTVRRRRPGERDDAPDRRQPVPQVHIDQTAASATARMHRHLPPADVPALLRRRFQILNLWRPLGHPARDWPLALCDFRSVDRARDVVPITLRYPAPASSGETYGVRFAPGHRWWYMRGMRPDEFVLIKCFDSQDDGQTAVFTPHTAFDDPTTPEGAPFRESIELRMLVIY</sequence>
<dbReference type="AlphaFoldDB" id="A0A8H7TZ91"/>
<organism evidence="2 3">
    <name type="scientific">Rhodonia placenta</name>
    <dbReference type="NCBI Taxonomy" id="104341"/>
    <lineage>
        <taxon>Eukaryota</taxon>
        <taxon>Fungi</taxon>
        <taxon>Dikarya</taxon>
        <taxon>Basidiomycota</taxon>
        <taxon>Agaricomycotina</taxon>
        <taxon>Agaricomycetes</taxon>
        <taxon>Polyporales</taxon>
        <taxon>Adustoporiaceae</taxon>
        <taxon>Rhodonia</taxon>
    </lineage>
</organism>
<dbReference type="NCBIfam" id="NF041278">
    <property type="entry name" value="CmcJ_NvfI_EfuI"/>
    <property type="match status" value="1"/>
</dbReference>
<dbReference type="PANTHER" id="PTHR34598:SF1">
    <property type="entry name" value="PUTATIVE (AFU_ORTHOLOGUE AFUA_3G13140)-RELATED"/>
    <property type="match status" value="1"/>
</dbReference>
<proteinExistence type="inferred from homology"/>
<name>A0A8H7TZ91_9APHY</name>
<evidence type="ECO:0000313" key="3">
    <source>
        <dbReference type="Proteomes" id="UP000639403"/>
    </source>
</evidence>
<reference evidence="2" key="2">
    <citation type="journal article" name="Front. Microbiol.">
        <title>Degradative Capacity of Two Strains of Rhodonia placenta: From Phenotype to Genotype.</title>
        <authorList>
            <person name="Kolle M."/>
            <person name="Horta M.A.C."/>
            <person name="Nowrousian M."/>
            <person name="Ohm R.A."/>
            <person name="Benz J.P."/>
            <person name="Pilgard A."/>
        </authorList>
    </citation>
    <scope>NUCLEOTIDE SEQUENCE</scope>
    <source>
        <strain evidence="2">FPRL280</strain>
    </source>
</reference>
<dbReference type="Proteomes" id="UP000639403">
    <property type="component" value="Unassembled WGS sequence"/>
</dbReference>
<dbReference type="InterPro" id="IPR044053">
    <property type="entry name" value="AsaB-like"/>
</dbReference>
<comment type="similarity">
    <text evidence="1">Belongs to the asaB hydroxylase/desaturase family.</text>
</comment>
<comment type="caution">
    <text evidence="2">The sequence shown here is derived from an EMBL/GenBank/DDBJ whole genome shotgun (WGS) entry which is preliminary data.</text>
</comment>
<reference evidence="2" key="1">
    <citation type="submission" date="2020-11" db="EMBL/GenBank/DDBJ databases">
        <authorList>
            <person name="Koelle M."/>
            <person name="Horta M.A.C."/>
            <person name="Nowrousian M."/>
            <person name="Ohm R.A."/>
            <person name="Benz P."/>
            <person name="Pilgard A."/>
        </authorList>
    </citation>
    <scope>NUCLEOTIDE SEQUENCE</scope>
    <source>
        <strain evidence="2">FPRL280</strain>
    </source>
</reference>
<accession>A0A8H7TZ91</accession>
<evidence type="ECO:0000256" key="1">
    <source>
        <dbReference type="ARBA" id="ARBA00023604"/>
    </source>
</evidence>
<evidence type="ECO:0008006" key="4">
    <source>
        <dbReference type="Google" id="ProtNLM"/>
    </source>
</evidence>
<protein>
    <recommendedName>
        <fullName evidence="4">Methyltransferase</fullName>
    </recommendedName>
</protein>
<evidence type="ECO:0000313" key="2">
    <source>
        <dbReference type="EMBL" id="KAF9806708.1"/>
    </source>
</evidence>
<dbReference type="GO" id="GO:0016491">
    <property type="term" value="F:oxidoreductase activity"/>
    <property type="evidence" value="ECO:0007669"/>
    <property type="project" value="InterPro"/>
</dbReference>
<gene>
    <name evidence="2" type="ORF">IEO21_08566</name>
</gene>
<dbReference type="PANTHER" id="PTHR34598">
    <property type="entry name" value="BLL6449 PROTEIN"/>
    <property type="match status" value="1"/>
</dbReference>
<dbReference type="EMBL" id="JADOXO010000316">
    <property type="protein sequence ID" value="KAF9806708.1"/>
    <property type="molecule type" value="Genomic_DNA"/>
</dbReference>